<dbReference type="AlphaFoldDB" id="A0A6F8XN28"/>
<dbReference type="Gene3D" id="3.40.710.10">
    <property type="entry name" value="DD-peptidase/beta-lactamase superfamily"/>
    <property type="match status" value="1"/>
</dbReference>
<dbReference type="Proteomes" id="UP000502508">
    <property type="component" value="Chromosome"/>
</dbReference>
<dbReference type="InterPro" id="IPR012338">
    <property type="entry name" value="Beta-lactam/transpept-like"/>
</dbReference>
<dbReference type="InterPro" id="IPR001466">
    <property type="entry name" value="Beta-lactam-related"/>
</dbReference>
<name>A0A6F8XN28_9ACTN</name>
<dbReference type="PROSITE" id="PS51257">
    <property type="entry name" value="PROKAR_LIPOPROTEIN"/>
    <property type="match status" value="1"/>
</dbReference>
<dbReference type="PANTHER" id="PTHR43283:SF7">
    <property type="entry name" value="BETA-LACTAMASE-RELATED DOMAIN-CONTAINING PROTEIN"/>
    <property type="match status" value="1"/>
</dbReference>
<proteinExistence type="predicted"/>
<accession>A0A6F8XN28</accession>
<reference evidence="2 3" key="2">
    <citation type="submission" date="2020-03" db="EMBL/GenBank/DDBJ databases">
        <authorList>
            <person name="Ichikawa N."/>
            <person name="Kimura A."/>
            <person name="Kitahashi Y."/>
            <person name="Uohara A."/>
        </authorList>
    </citation>
    <scope>NUCLEOTIDE SEQUENCE [LARGE SCALE GENOMIC DNA]</scope>
    <source>
        <strain evidence="2 3">NBRC 107702</strain>
    </source>
</reference>
<keyword evidence="3" id="KW-1185">Reference proteome</keyword>
<dbReference type="EMBL" id="AP022870">
    <property type="protein sequence ID" value="BCB75207.1"/>
    <property type="molecule type" value="Genomic_DNA"/>
</dbReference>
<reference evidence="2 3" key="1">
    <citation type="submission" date="2020-03" db="EMBL/GenBank/DDBJ databases">
        <title>Whole genome shotgun sequence of Phytohabitans flavus NBRC 107702.</title>
        <authorList>
            <person name="Komaki H."/>
            <person name="Tamura T."/>
        </authorList>
    </citation>
    <scope>NUCLEOTIDE SEQUENCE [LARGE SCALE GENOMIC DNA]</scope>
    <source>
        <strain evidence="2 3">NBRC 107702</strain>
    </source>
</reference>
<dbReference type="KEGG" id="pfla:Pflav_016170"/>
<dbReference type="InterPro" id="IPR050789">
    <property type="entry name" value="Diverse_Enzym_Activities"/>
</dbReference>
<evidence type="ECO:0000313" key="2">
    <source>
        <dbReference type="EMBL" id="BCB75207.1"/>
    </source>
</evidence>
<dbReference type="GO" id="GO:0016787">
    <property type="term" value="F:hydrolase activity"/>
    <property type="evidence" value="ECO:0007669"/>
    <property type="project" value="UniProtKB-KW"/>
</dbReference>
<gene>
    <name evidence="2" type="ORF">Pflav_016170</name>
</gene>
<organism evidence="2 3">
    <name type="scientific">Phytohabitans flavus</name>
    <dbReference type="NCBI Taxonomy" id="1076124"/>
    <lineage>
        <taxon>Bacteria</taxon>
        <taxon>Bacillati</taxon>
        <taxon>Actinomycetota</taxon>
        <taxon>Actinomycetes</taxon>
        <taxon>Micromonosporales</taxon>
        <taxon>Micromonosporaceae</taxon>
    </lineage>
</organism>
<protein>
    <submittedName>
        <fullName evidence="2">6-aminohexanoate-dimer hydrolase</fullName>
    </submittedName>
</protein>
<evidence type="ECO:0000259" key="1">
    <source>
        <dbReference type="Pfam" id="PF00144"/>
    </source>
</evidence>
<sequence>MVLPRLGIGALALVSAIASCSSPKPSPATTDGGYGSDKAIAAFDCGMIQGPLSTNRFYEDNPTYTDPVDDSASWTISTPAAQGMDSSRLERASTTLADLPYTRSFLVIRRGALVFERYYHGSAKNQSNNVHSASKSIWGAAIGIAIDQGRIPGIDTTIASILPSRYVTVMNPQTRTITVRDLLTMTSGSRWDEDETETQIQRTPDWITATLKLPRAARPGTQFNYSTGDTHLSSAVLTSATGTTACQFTHQYLLAPLGIVAEHWGRDPQGYFSGGYNFYLTPRELAKFGLLYLQDGRWHGTQIVPAAWVQASMTNQVDAGAPYSYGYDFWLRDIAGHHVAMAWGPAVRWSTSSRI</sequence>
<feature type="domain" description="Beta-lactamase-related" evidence="1">
    <location>
        <begin position="104"/>
        <end position="337"/>
    </location>
</feature>
<keyword evidence="2" id="KW-0378">Hydrolase</keyword>
<dbReference type="Pfam" id="PF00144">
    <property type="entry name" value="Beta-lactamase"/>
    <property type="match status" value="1"/>
</dbReference>
<evidence type="ECO:0000313" key="3">
    <source>
        <dbReference type="Proteomes" id="UP000502508"/>
    </source>
</evidence>
<dbReference type="SUPFAM" id="SSF56601">
    <property type="entry name" value="beta-lactamase/transpeptidase-like"/>
    <property type="match status" value="1"/>
</dbReference>
<dbReference type="PANTHER" id="PTHR43283">
    <property type="entry name" value="BETA-LACTAMASE-RELATED"/>
    <property type="match status" value="1"/>
</dbReference>